<sequence length="65" mass="7731">MSFSFKRAFSPEKVAEAIVDSINFWMGIGIFHYFYLGPKFNDYESKIRKLNSRVNYLESKTRNIK</sequence>
<reference evidence="1" key="1">
    <citation type="submission" date="2011-10" db="EMBL/GenBank/DDBJ databases">
        <title>Provirophages and transpovirons: unique mobilome of giant viruses.</title>
        <authorList>
            <person name="Desnues C."/>
            <person name="LaScola B."/>
            <person name="Yutin N."/>
            <person name="Fournous G."/>
            <person name="Koonin E."/>
            <person name="Raoult D."/>
        </authorList>
    </citation>
    <scope>NUCLEOTIDE SEQUENCE</scope>
    <source>
        <strain evidence="1">Mv13-mv</strain>
    </source>
</reference>
<dbReference type="EMBL" id="JN885999">
    <property type="protein sequence ID" value="AEX63282.1"/>
    <property type="molecule type" value="Genomic_DNA"/>
</dbReference>
<name>H2EFL7_9VIRU</name>
<organism evidence="1">
    <name type="scientific">Moumouvirus sp. 'Monve'</name>
    <dbReference type="NCBI Taxonomy" id="1128131"/>
    <lineage>
        <taxon>Viruses</taxon>
        <taxon>Varidnaviria</taxon>
        <taxon>Bamfordvirae</taxon>
        <taxon>Nucleocytoviricota</taxon>
        <taxon>Megaviricetes</taxon>
        <taxon>Imitervirales</taxon>
        <taxon>Mimiviridae</taxon>
        <taxon>Megamimivirinae</taxon>
        <taxon>Moumouvirus</taxon>
    </lineage>
</organism>
<gene>
    <name evidence="1" type="ORF">mv_L1080</name>
</gene>
<accession>H2EFL7</accession>
<evidence type="ECO:0000313" key="1">
    <source>
        <dbReference type="EMBL" id="AEX63282.1"/>
    </source>
</evidence>
<protein>
    <submittedName>
        <fullName evidence="1">Uncharacterized protein</fullName>
    </submittedName>
</protein>
<proteinExistence type="predicted"/>